<sequence>MTARIEIVRDADRLAEIGPAWDALWSACGALVFQSHGWISAWWRNAPDRADRSLRIGLIWEDERLLAILPLATHRRRGLVFLEWAANSHSDYGDLIAAAGVAQTQLDALWSRVCADRGFDIALINRLLPDARMRALVARDHGVRLQPNHRTETSHRVTAQVDGASWFEGQTKKARQNHRRGWKFLEDAGPVRFSVLGADAPRGPVLDRLAALKRQWLLAQGHSSALFEAGTQTLADLVEVLAQKQILRLCVLECGDAIVAVSVNFVQHGSMMAFVTSYDPAYERASPGTLLMSEYIKWAFDNGPSTVDFLCGAEAFKTRFATEAVELGTFAGAATLKGRLALTADEAQRALRAWRQRRTTSAVEQPLAA</sequence>
<dbReference type="InterPro" id="IPR016181">
    <property type="entry name" value="Acyl_CoA_acyltransferase"/>
</dbReference>
<dbReference type="RefSeq" id="WP_191777148.1">
    <property type="nucleotide sequence ID" value="NZ_JACYFU010000004.1"/>
</dbReference>
<dbReference type="InterPro" id="IPR038740">
    <property type="entry name" value="BioF2-like_GNAT_dom"/>
</dbReference>
<dbReference type="EMBL" id="JACYFU010000004">
    <property type="protein sequence ID" value="MBD8066759.1"/>
    <property type="molecule type" value="Genomic_DNA"/>
</dbReference>
<keyword evidence="3" id="KW-1185">Reference proteome</keyword>
<accession>A0A927FY38</accession>
<dbReference type="SUPFAM" id="SSF55729">
    <property type="entry name" value="Acyl-CoA N-acyltransferases (Nat)"/>
    <property type="match status" value="1"/>
</dbReference>
<evidence type="ECO:0000259" key="1">
    <source>
        <dbReference type="Pfam" id="PF13480"/>
    </source>
</evidence>
<gene>
    <name evidence="2" type="ORF">IC608_14890</name>
</gene>
<name>A0A927FY38_9HYPH</name>
<feature type="domain" description="BioF2-like acetyltransferase" evidence="1">
    <location>
        <begin position="172"/>
        <end position="317"/>
    </location>
</feature>
<evidence type="ECO:0000313" key="3">
    <source>
        <dbReference type="Proteomes" id="UP000654108"/>
    </source>
</evidence>
<dbReference type="Gene3D" id="3.40.630.30">
    <property type="match status" value="1"/>
</dbReference>
<proteinExistence type="predicted"/>
<dbReference type="Pfam" id="PF13480">
    <property type="entry name" value="Acetyltransf_6"/>
    <property type="match status" value="1"/>
</dbReference>
<comment type="caution">
    <text evidence="2">The sequence shown here is derived from an EMBL/GenBank/DDBJ whole genome shotgun (WGS) entry which is preliminary data.</text>
</comment>
<dbReference type="AlphaFoldDB" id="A0A927FY38"/>
<reference evidence="2" key="1">
    <citation type="submission" date="2020-09" db="EMBL/GenBank/DDBJ databases">
        <title>Genome seq and assembly of Devosia sp.</title>
        <authorList>
            <person name="Chhetri G."/>
        </authorList>
    </citation>
    <scope>NUCLEOTIDE SEQUENCE</scope>
    <source>
        <strain evidence="2">PTR5</strain>
    </source>
</reference>
<protein>
    <submittedName>
        <fullName evidence="2">GNAT family N-acetyltransferase</fullName>
    </submittedName>
</protein>
<evidence type="ECO:0000313" key="2">
    <source>
        <dbReference type="EMBL" id="MBD8066759.1"/>
    </source>
</evidence>
<organism evidence="2 3">
    <name type="scientific">Devosia oryzisoli</name>
    <dbReference type="NCBI Taxonomy" id="2774138"/>
    <lineage>
        <taxon>Bacteria</taxon>
        <taxon>Pseudomonadati</taxon>
        <taxon>Pseudomonadota</taxon>
        <taxon>Alphaproteobacteria</taxon>
        <taxon>Hyphomicrobiales</taxon>
        <taxon>Devosiaceae</taxon>
        <taxon>Devosia</taxon>
    </lineage>
</organism>
<dbReference type="Proteomes" id="UP000654108">
    <property type="component" value="Unassembled WGS sequence"/>
</dbReference>